<dbReference type="Proteomes" id="UP000240760">
    <property type="component" value="Unassembled WGS sequence"/>
</dbReference>
<gene>
    <name evidence="1" type="ORF">M440DRAFT_1119297</name>
</gene>
<proteinExistence type="predicted"/>
<sequence>MFLSSLCLSSHGCGSATPATRGVSRTSLASDEVLRSYHDTHAHSIATSPHQREEEDSCMMLLTLPCRGGTRCSMYCCHRMPGTFGALLPRLQRPAIGTRSATAFMGAQFSYEMKAKDKGAGKIPRGGVCPDSAPAALDINPPSPDMMACCFSRRASKMK</sequence>
<keyword evidence="2" id="KW-1185">Reference proteome</keyword>
<accession>A0A2T4CF83</accession>
<reference evidence="1 2" key="1">
    <citation type="submission" date="2016-07" db="EMBL/GenBank/DDBJ databases">
        <title>Multiple horizontal gene transfer events from other fungi enriched the ability of initially mycotrophic Trichoderma (Ascomycota) to feed on dead plant biomass.</title>
        <authorList>
            <consortium name="DOE Joint Genome Institute"/>
            <person name="Aerts A."/>
            <person name="Atanasova L."/>
            <person name="Chenthamara K."/>
            <person name="Zhang J."/>
            <person name="Grujic M."/>
            <person name="Henrissat B."/>
            <person name="Kuo A."/>
            <person name="Salamov A."/>
            <person name="Lipzen A."/>
            <person name="Labutti K."/>
            <person name="Barry K."/>
            <person name="Miao Y."/>
            <person name="Rahimi M.J."/>
            <person name="Shen Q."/>
            <person name="Grigoriev I.V."/>
            <person name="Kubicek C.P."/>
            <person name="Druzhinina I.S."/>
        </authorList>
    </citation>
    <scope>NUCLEOTIDE SEQUENCE [LARGE SCALE GENOMIC DNA]</scope>
    <source>
        <strain evidence="1 2">ATCC 18648</strain>
    </source>
</reference>
<evidence type="ECO:0000313" key="1">
    <source>
        <dbReference type="EMBL" id="PTB80227.1"/>
    </source>
</evidence>
<name>A0A2T4CF83_TRILO</name>
<dbReference type="EMBL" id="KZ679127">
    <property type="protein sequence ID" value="PTB80227.1"/>
    <property type="molecule type" value="Genomic_DNA"/>
</dbReference>
<evidence type="ECO:0000313" key="2">
    <source>
        <dbReference type="Proteomes" id="UP000240760"/>
    </source>
</evidence>
<dbReference type="AlphaFoldDB" id="A0A2T4CF83"/>
<organism evidence="1 2">
    <name type="scientific">Trichoderma longibrachiatum ATCC 18648</name>
    <dbReference type="NCBI Taxonomy" id="983965"/>
    <lineage>
        <taxon>Eukaryota</taxon>
        <taxon>Fungi</taxon>
        <taxon>Dikarya</taxon>
        <taxon>Ascomycota</taxon>
        <taxon>Pezizomycotina</taxon>
        <taxon>Sordariomycetes</taxon>
        <taxon>Hypocreomycetidae</taxon>
        <taxon>Hypocreales</taxon>
        <taxon>Hypocreaceae</taxon>
        <taxon>Trichoderma</taxon>
    </lineage>
</organism>
<protein>
    <submittedName>
        <fullName evidence="1">Uncharacterized protein</fullName>
    </submittedName>
</protein>